<dbReference type="UniPathway" id="UPA00544"/>
<dbReference type="Gene3D" id="3.30.420.40">
    <property type="match status" value="2"/>
</dbReference>
<keyword evidence="4" id="KW-1185">Reference proteome</keyword>
<dbReference type="AlphaFoldDB" id="A0A0M7ATS0"/>
<proteinExistence type="inferred from homology"/>
<keyword evidence="2 3" id="KW-0808">Transferase</keyword>
<dbReference type="GO" id="GO:0016301">
    <property type="term" value="F:kinase activity"/>
    <property type="evidence" value="ECO:0007669"/>
    <property type="project" value="UniProtKB-KW"/>
</dbReference>
<dbReference type="GO" id="GO:0005524">
    <property type="term" value="F:ATP binding"/>
    <property type="evidence" value="ECO:0007669"/>
    <property type="project" value="UniProtKB-UniRule"/>
</dbReference>
<dbReference type="Pfam" id="PF03702">
    <property type="entry name" value="AnmK"/>
    <property type="match status" value="1"/>
</dbReference>
<keyword evidence="2" id="KW-0547">Nucleotide-binding</keyword>
<reference evidence="4" key="1">
    <citation type="submission" date="2015-07" db="EMBL/GenBank/DDBJ databases">
        <authorList>
            <person name="Rodrigo-Torres Lidia"/>
            <person name="Arahal R.David."/>
        </authorList>
    </citation>
    <scope>NUCLEOTIDE SEQUENCE [LARGE SCALE GENOMIC DNA]</scope>
    <source>
        <strain evidence="4">CECT 5096</strain>
    </source>
</reference>
<evidence type="ECO:0000256" key="1">
    <source>
        <dbReference type="ARBA" id="ARBA00023277"/>
    </source>
</evidence>
<dbReference type="GO" id="GO:0016773">
    <property type="term" value="F:phosphotransferase activity, alcohol group as acceptor"/>
    <property type="evidence" value="ECO:0007669"/>
    <property type="project" value="UniProtKB-UniRule"/>
</dbReference>
<dbReference type="GO" id="GO:0006040">
    <property type="term" value="P:amino sugar metabolic process"/>
    <property type="evidence" value="ECO:0007669"/>
    <property type="project" value="InterPro"/>
</dbReference>
<keyword evidence="2 3" id="KW-0418">Kinase</keyword>
<comment type="function">
    <text evidence="2">Catalyzes the specific phosphorylation of 1,6-anhydro-N-acetylmuramic acid (anhMurNAc) with the simultaneous cleavage of the 1,6-anhydro ring, generating MurNAc-6-P. Is required for the utilization of anhMurNAc either imported from the medium or derived from its own cell wall murein, and thus plays a role in cell wall recycling.</text>
</comment>
<comment type="pathway">
    <text evidence="2">Cell wall biogenesis; peptidoglycan recycling.</text>
</comment>
<dbReference type="InterPro" id="IPR005338">
    <property type="entry name" value="Anhydro_N_Ac-Mur_kinase"/>
</dbReference>
<name>A0A0M7ATS0_9HYPH</name>
<dbReference type="EC" id="2.7.1.170" evidence="2"/>
<dbReference type="NCBIfam" id="NF007141">
    <property type="entry name" value="PRK09585.1-5"/>
    <property type="match status" value="1"/>
</dbReference>
<dbReference type="EMBL" id="CXWC01000015">
    <property type="protein sequence ID" value="CTQ78309.1"/>
    <property type="molecule type" value="Genomic_DNA"/>
</dbReference>
<dbReference type="PANTHER" id="PTHR30605">
    <property type="entry name" value="ANHYDRO-N-ACETYLMURAMIC ACID KINASE"/>
    <property type="match status" value="1"/>
</dbReference>
<comment type="catalytic activity">
    <reaction evidence="2">
        <text>1,6-anhydro-N-acetyl-beta-muramate + ATP + H2O = N-acetyl-D-muramate 6-phosphate + ADP + H(+)</text>
        <dbReference type="Rhea" id="RHEA:24952"/>
        <dbReference type="ChEBI" id="CHEBI:15377"/>
        <dbReference type="ChEBI" id="CHEBI:15378"/>
        <dbReference type="ChEBI" id="CHEBI:30616"/>
        <dbReference type="ChEBI" id="CHEBI:58690"/>
        <dbReference type="ChEBI" id="CHEBI:58722"/>
        <dbReference type="ChEBI" id="CHEBI:456216"/>
        <dbReference type="EC" id="2.7.1.170"/>
    </reaction>
</comment>
<comment type="pathway">
    <text evidence="2">Amino-sugar metabolism; 1,6-anhydro-N-acetylmuramate degradation.</text>
</comment>
<keyword evidence="2" id="KW-0067">ATP-binding</keyword>
<dbReference type="STRING" id="311410.LA5095_04984"/>
<organism evidence="3 4">
    <name type="scientific">Roseibium album</name>
    <dbReference type="NCBI Taxonomy" id="311410"/>
    <lineage>
        <taxon>Bacteria</taxon>
        <taxon>Pseudomonadati</taxon>
        <taxon>Pseudomonadota</taxon>
        <taxon>Alphaproteobacteria</taxon>
        <taxon>Hyphomicrobiales</taxon>
        <taxon>Stappiaceae</taxon>
        <taxon>Roseibium</taxon>
    </lineage>
</organism>
<dbReference type="OrthoDB" id="9763949at2"/>
<dbReference type="SUPFAM" id="SSF53067">
    <property type="entry name" value="Actin-like ATPase domain"/>
    <property type="match status" value="1"/>
</dbReference>
<feature type="binding site" evidence="2">
    <location>
        <begin position="12"/>
        <end position="19"/>
    </location>
    <ligand>
        <name>ATP</name>
        <dbReference type="ChEBI" id="CHEBI:30616"/>
    </ligand>
</feature>
<comment type="similarity">
    <text evidence="2">Belongs to the anhydro-N-acetylmuramic acid kinase family.</text>
</comment>
<dbReference type="InterPro" id="IPR043129">
    <property type="entry name" value="ATPase_NBD"/>
</dbReference>
<keyword evidence="1 2" id="KW-0119">Carbohydrate metabolism</keyword>
<dbReference type="GeneID" id="97672803"/>
<dbReference type="GO" id="GO:0097175">
    <property type="term" value="P:1,6-anhydro-N-acetyl-beta-muramic acid catabolic process"/>
    <property type="evidence" value="ECO:0007669"/>
    <property type="project" value="UniProtKB-UniRule"/>
</dbReference>
<sequence length="371" mass="39412">MTGWSIVGTISGTSADGIDLAEIETDGQTVSRFGPATTTGYRSDTRRLVLEAAGRKGENRDTWPEIAEEVTADHAAAIGDFLQEHHLTPDAIVFHGQTVWHDPKKGETVQLGDPQVLATVLGLPVIGDVRLADMEAGGEGAPLVPIYHQALARTLVGTDREPLCFLNIGGVSNLTFISGDHLLAFDIGPGNALLDDWIRVHGAGDYDAGGVISAKGRADEERLIKALKHPFLSETGPKSLDRYSFSADFVEGMSLEDGAATLLTFTAEAIAKAETLLPQKPGLWLVCGGGRHNPVLMQALRVRLAGDVVSADDYGIDGDALEAQAMAFLGARLKAGLPTTFPETTGARSPVTGGKMFLPNAWDKNEVKRPK</sequence>
<dbReference type="GO" id="GO:0009254">
    <property type="term" value="P:peptidoglycan turnover"/>
    <property type="evidence" value="ECO:0007669"/>
    <property type="project" value="UniProtKB-UniRule"/>
</dbReference>
<dbReference type="HAMAP" id="MF_01270">
    <property type="entry name" value="AnhMurNAc_kinase"/>
    <property type="match status" value="1"/>
</dbReference>
<evidence type="ECO:0000313" key="3">
    <source>
        <dbReference type="EMBL" id="CTQ78309.1"/>
    </source>
</evidence>
<evidence type="ECO:0000256" key="2">
    <source>
        <dbReference type="HAMAP-Rule" id="MF_01270"/>
    </source>
</evidence>
<protein>
    <recommendedName>
        <fullName evidence="2">Anhydro-N-acetylmuramic acid kinase</fullName>
        <ecNumber evidence="2">2.7.1.170</ecNumber>
    </recommendedName>
    <alternativeName>
        <fullName evidence="2">AnhMurNAc kinase</fullName>
    </alternativeName>
</protein>
<dbReference type="RefSeq" id="WP_055119979.1">
    <property type="nucleotide sequence ID" value="NZ_CXWA01000009.1"/>
</dbReference>
<accession>A0A0M7ATS0</accession>
<dbReference type="PANTHER" id="PTHR30605:SF0">
    <property type="entry name" value="ANHYDRO-N-ACETYLMURAMIC ACID KINASE"/>
    <property type="match status" value="1"/>
</dbReference>
<dbReference type="Proteomes" id="UP000049983">
    <property type="component" value="Unassembled WGS sequence"/>
</dbReference>
<evidence type="ECO:0000313" key="4">
    <source>
        <dbReference type="Proteomes" id="UP000049983"/>
    </source>
</evidence>
<gene>
    <name evidence="3" type="primary">anmK_2</name>
    <name evidence="2" type="synonym">anmK</name>
    <name evidence="3" type="ORF">LA5096_05559</name>
</gene>
<dbReference type="UniPathway" id="UPA00343"/>